<feature type="chain" id="PRO_5016410732" description="Reverse transcriptase zinc-binding domain-containing protein" evidence="2">
    <location>
        <begin position="27"/>
        <end position="402"/>
    </location>
</feature>
<keyword evidence="1" id="KW-0472">Membrane</keyword>
<dbReference type="AlphaFoldDB" id="A0A2Z6MS30"/>
<evidence type="ECO:0000313" key="3">
    <source>
        <dbReference type="EMBL" id="GAU35424.1"/>
    </source>
</evidence>
<evidence type="ECO:0000313" key="4">
    <source>
        <dbReference type="Proteomes" id="UP000242715"/>
    </source>
</evidence>
<dbReference type="PANTHER" id="PTHR36617">
    <property type="entry name" value="PROTEIN, PUTATIVE-RELATED"/>
    <property type="match status" value="1"/>
</dbReference>
<gene>
    <name evidence="3" type="ORF">TSUD_375140</name>
</gene>
<organism evidence="3 4">
    <name type="scientific">Trifolium subterraneum</name>
    <name type="common">Subterranean clover</name>
    <dbReference type="NCBI Taxonomy" id="3900"/>
    <lineage>
        <taxon>Eukaryota</taxon>
        <taxon>Viridiplantae</taxon>
        <taxon>Streptophyta</taxon>
        <taxon>Embryophyta</taxon>
        <taxon>Tracheophyta</taxon>
        <taxon>Spermatophyta</taxon>
        <taxon>Magnoliopsida</taxon>
        <taxon>eudicotyledons</taxon>
        <taxon>Gunneridae</taxon>
        <taxon>Pentapetalae</taxon>
        <taxon>rosids</taxon>
        <taxon>fabids</taxon>
        <taxon>Fabales</taxon>
        <taxon>Fabaceae</taxon>
        <taxon>Papilionoideae</taxon>
        <taxon>50 kb inversion clade</taxon>
        <taxon>NPAAA clade</taxon>
        <taxon>Hologalegina</taxon>
        <taxon>IRL clade</taxon>
        <taxon>Trifolieae</taxon>
        <taxon>Trifolium</taxon>
    </lineage>
</organism>
<accession>A0A2Z6MS30</accession>
<proteinExistence type="predicted"/>
<dbReference type="OrthoDB" id="1937528at2759"/>
<keyword evidence="1" id="KW-0812">Transmembrane</keyword>
<keyword evidence="1" id="KW-1133">Transmembrane helix</keyword>
<protein>
    <recommendedName>
        <fullName evidence="5">Reverse transcriptase zinc-binding domain-containing protein</fullName>
    </recommendedName>
</protein>
<dbReference type="Proteomes" id="UP000242715">
    <property type="component" value="Unassembled WGS sequence"/>
</dbReference>
<keyword evidence="2" id="KW-0732">Signal</keyword>
<evidence type="ECO:0000256" key="1">
    <source>
        <dbReference type="SAM" id="Phobius"/>
    </source>
</evidence>
<dbReference type="EMBL" id="DF973590">
    <property type="protein sequence ID" value="GAU35424.1"/>
    <property type="molecule type" value="Genomic_DNA"/>
</dbReference>
<name>A0A2Z6MS30_TRISU</name>
<evidence type="ECO:0008006" key="5">
    <source>
        <dbReference type="Google" id="ProtNLM"/>
    </source>
</evidence>
<feature type="signal peptide" evidence="2">
    <location>
        <begin position="1"/>
        <end position="26"/>
    </location>
</feature>
<feature type="transmembrane region" description="Helical" evidence="1">
    <location>
        <begin position="86"/>
        <end position="104"/>
    </location>
</feature>
<sequence>MGAKRWANVRALRVVLVLVGVNIHESRLNDAASALHCNVGKIHFLYLGLHIGGDPRRLIFWEPVLTHIKNRLSGWKRHFLSFGGRLILLKFVLTYLPVYALSFFKAPSGCWQLLMGWRVAGWEREGIIMVEGDFEIRDGVGGLGSGWFRESVLKSVGNGVKTFFWTDPWLGGRPLYERFGLLFDLAENKSCSVAKMFSLGWEVGEAWVWRRQLWVWEEMLRECQTLLFNFSFKVQSSDSWQWQPNLDIGYSVCGAYQLLTSHDSITLDEAKTFIWHNEIGCQRRLIWYLEASSLQKLISVYLGVEALNRLNIFFSHVGLLPPYGRRFHSGLVFLRWIIKSTLSFSPFCWRIVDRRARRSFMQLIWLLVCGFCGMRETIGFSGIQHKRYLKCWIKSKCTLFGC</sequence>
<dbReference type="PANTHER" id="PTHR36617:SF5">
    <property type="entry name" value="OS05G0421675 PROTEIN"/>
    <property type="match status" value="1"/>
</dbReference>
<reference evidence="4" key="1">
    <citation type="journal article" date="2017" name="Front. Plant Sci.">
        <title>Climate Clever Clovers: New Paradigm to Reduce the Environmental Footprint of Ruminants by Breeding Low Methanogenic Forages Utilizing Haplotype Variation.</title>
        <authorList>
            <person name="Kaur P."/>
            <person name="Appels R."/>
            <person name="Bayer P.E."/>
            <person name="Keeble-Gagnere G."/>
            <person name="Wang J."/>
            <person name="Hirakawa H."/>
            <person name="Shirasawa K."/>
            <person name="Vercoe P."/>
            <person name="Stefanova K."/>
            <person name="Durmic Z."/>
            <person name="Nichols P."/>
            <person name="Revell C."/>
            <person name="Isobe S.N."/>
            <person name="Edwards D."/>
            <person name="Erskine W."/>
        </authorList>
    </citation>
    <scope>NUCLEOTIDE SEQUENCE [LARGE SCALE GENOMIC DNA]</scope>
    <source>
        <strain evidence="4">cv. Daliak</strain>
    </source>
</reference>
<keyword evidence="4" id="KW-1185">Reference proteome</keyword>
<evidence type="ECO:0000256" key="2">
    <source>
        <dbReference type="SAM" id="SignalP"/>
    </source>
</evidence>